<protein>
    <submittedName>
        <fullName evidence="2">Uncharacterized protein</fullName>
    </submittedName>
</protein>
<dbReference type="AlphaFoldDB" id="A0A8S0SFC1"/>
<evidence type="ECO:0000256" key="1">
    <source>
        <dbReference type="SAM" id="MobiDB-lite"/>
    </source>
</evidence>
<dbReference type="EMBL" id="CACTIH010004358">
    <property type="protein sequence ID" value="CAA2990667.1"/>
    <property type="molecule type" value="Genomic_DNA"/>
</dbReference>
<keyword evidence="3" id="KW-1185">Reference proteome</keyword>
<dbReference type="Proteomes" id="UP000594638">
    <property type="component" value="Unassembled WGS sequence"/>
</dbReference>
<comment type="caution">
    <text evidence="2">The sequence shown here is derived from an EMBL/GenBank/DDBJ whole genome shotgun (WGS) entry which is preliminary data.</text>
</comment>
<proteinExistence type="predicted"/>
<accession>A0A8S0SFC1</accession>
<organism evidence="2 3">
    <name type="scientific">Olea europaea subsp. europaea</name>
    <dbReference type="NCBI Taxonomy" id="158383"/>
    <lineage>
        <taxon>Eukaryota</taxon>
        <taxon>Viridiplantae</taxon>
        <taxon>Streptophyta</taxon>
        <taxon>Embryophyta</taxon>
        <taxon>Tracheophyta</taxon>
        <taxon>Spermatophyta</taxon>
        <taxon>Magnoliopsida</taxon>
        <taxon>eudicotyledons</taxon>
        <taxon>Gunneridae</taxon>
        <taxon>Pentapetalae</taxon>
        <taxon>asterids</taxon>
        <taxon>lamiids</taxon>
        <taxon>Lamiales</taxon>
        <taxon>Oleaceae</taxon>
        <taxon>Oleeae</taxon>
        <taxon>Olea</taxon>
    </lineage>
</organism>
<sequence>MNISGNRSRDKRKSRHGKDKGKTKKYGARDVSASLEQMVSDGTDLTSIARSHQKDDMSIVDCVSELLSSRHVEEGSPLHMFVLWFLRVKDNRNSYCAAKTPFLRFKFIEYCFEHDNQSFPSHTYTLEAIDGDIEHMSDWDISSDEDVLRQLEEDIIMWLEYCRIAERIVAITWTKYHLLIFVSDNVMRS</sequence>
<reference evidence="2 3" key="1">
    <citation type="submission" date="2019-12" db="EMBL/GenBank/DDBJ databases">
        <authorList>
            <person name="Alioto T."/>
            <person name="Alioto T."/>
            <person name="Gomez Garrido J."/>
        </authorList>
    </citation>
    <scope>NUCLEOTIDE SEQUENCE [LARGE SCALE GENOMIC DNA]</scope>
</reference>
<feature type="compositionally biased region" description="Basic residues" evidence="1">
    <location>
        <begin position="9"/>
        <end position="26"/>
    </location>
</feature>
<feature type="region of interest" description="Disordered" evidence="1">
    <location>
        <begin position="1"/>
        <end position="27"/>
    </location>
</feature>
<evidence type="ECO:0000313" key="2">
    <source>
        <dbReference type="EMBL" id="CAA2990667.1"/>
    </source>
</evidence>
<evidence type="ECO:0000313" key="3">
    <source>
        <dbReference type="Proteomes" id="UP000594638"/>
    </source>
</evidence>
<dbReference type="Gramene" id="OE9A000687T1">
    <property type="protein sequence ID" value="OE9A000687C1"/>
    <property type="gene ID" value="OE9A000687"/>
</dbReference>
<name>A0A8S0SFC1_OLEEU</name>
<gene>
    <name evidence="2" type="ORF">OLEA9_A000687</name>
</gene>